<dbReference type="Proteomes" id="UP001165584">
    <property type="component" value="Unassembled WGS sequence"/>
</dbReference>
<dbReference type="SUPFAM" id="SSF55021">
    <property type="entry name" value="ACT-like"/>
    <property type="match status" value="1"/>
</dbReference>
<dbReference type="RefSeq" id="WP_259508868.1">
    <property type="nucleotide sequence ID" value="NZ_JANLCM010000002.1"/>
</dbReference>
<gene>
    <name evidence="2" type="ORF">N1027_14635</name>
</gene>
<name>A0ABT2GUZ9_9MICO</name>
<accession>A0ABT2GUZ9</accession>
<sequence>MSGADHQTLRVLEGRYVLERLSGAEAVGDDEVLAIVRGPDGGARMRRNDATVEAWVALWNGDAAHPPDATGMCAAIVAPLAAGGVPVWVAASFDGDIVLIPGDSIGLATELLQKAGHRVTGASGQSL</sequence>
<dbReference type="InterPro" id="IPR045865">
    <property type="entry name" value="ACT-like_dom_sf"/>
</dbReference>
<evidence type="ECO:0000259" key="1">
    <source>
        <dbReference type="Pfam" id="PF13840"/>
    </source>
</evidence>
<dbReference type="EMBL" id="JANLCM010000002">
    <property type="protein sequence ID" value="MCS5719372.1"/>
    <property type="molecule type" value="Genomic_DNA"/>
</dbReference>
<dbReference type="InterPro" id="IPR027795">
    <property type="entry name" value="CASTOR_ACT_dom"/>
</dbReference>
<evidence type="ECO:0000313" key="2">
    <source>
        <dbReference type="EMBL" id="MCS5719372.1"/>
    </source>
</evidence>
<comment type="caution">
    <text evidence="2">The sequence shown here is derived from an EMBL/GenBank/DDBJ whole genome shotgun (WGS) entry which is preliminary data.</text>
</comment>
<protein>
    <submittedName>
        <fullName evidence="2">ACT domain-containing protein</fullName>
    </submittedName>
</protein>
<proteinExistence type="predicted"/>
<feature type="domain" description="CASTOR ACT" evidence="1">
    <location>
        <begin position="61"/>
        <end position="113"/>
    </location>
</feature>
<dbReference type="Gene3D" id="3.30.2130.10">
    <property type="entry name" value="VC0802-like"/>
    <property type="match status" value="1"/>
</dbReference>
<keyword evidence="3" id="KW-1185">Reference proteome</keyword>
<reference evidence="2" key="1">
    <citation type="submission" date="2022-08" db="EMBL/GenBank/DDBJ databases">
        <authorList>
            <person name="Deng Y."/>
            <person name="Han X.-F."/>
            <person name="Zhang Y.-Q."/>
        </authorList>
    </citation>
    <scope>NUCLEOTIDE SEQUENCE</scope>
    <source>
        <strain evidence="2">CPCC 205763</strain>
    </source>
</reference>
<dbReference type="Pfam" id="PF13840">
    <property type="entry name" value="ACT_7"/>
    <property type="match status" value="1"/>
</dbReference>
<evidence type="ECO:0000313" key="3">
    <source>
        <dbReference type="Proteomes" id="UP001165584"/>
    </source>
</evidence>
<organism evidence="2 3">
    <name type="scientific">Herbiconiux aconitum</name>
    <dbReference type="NCBI Taxonomy" id="2970913"/>
    <lineage>
        <taxon>Bacteria</taxon>
        <taxon>Bacillati</taxon>
        <taxon>Actinomycetota</taxon>
        <taxon>Actinomycetes</taxon>
        <taxon>Micrococcales</taxon>
        <taxon>Microbacteriaceae</taxon>
        <taxon>Herbiconiux</taxon>
    </lineage>
</organism>